<sequence>MHARDGWRMEKLLNKSSDNHLSCAHQEATVPLPNAASGRLNQEALAEVQTINVAAGVSCHGALCHARHHAAAAQDSSSDVPAMTLAAAYCCSKWLLLQFVGSEMITSSQRVRRWFRGLPSSSKDFPRL</sequence>
<evidence type="ECO:0000313" key="2">
    <source>
        <dbReference type="Proteomes" id="UP001630127"/>
    </source>
</evidence>
<name>A0ABD3B3G3_9GENT</name>
<dbReference type="Proteomes" id="UP001630127">
    <property type="component" value="Unassembled WGS sequence"/>
</dbReference>
<gene>
    <name evidence="1" type="ORF">ACH5RR_001179</name>
</gene>
<keyword evidence="2" id="KW-1185">Reference proteome</keyword>
<organism evidence="1 2">
    <name type="scientific">Cinchona calisaya</name>
    <dbReference type="NCBI Taxonomy" id="153742"/>
    <lineage>
        <taxon>Eukaryota</taxon>
        <taxon>Viridiplantae</taxon>
        <taxon>Streptophyta</taxon>
        <taxon>Embryophyta</taxon>
        <taxon>Tracheophyta</taxon>
        <taxon>Spermatophyta</taxon>
        <taxon>Magnoliopsida</taxon>
        <taxon>eudicotyledons</taxon>
        <taxon>Gunneridae</taxon>
        <taxon>Pentapetalae</taxon>
        <taxon>asterids</taxon>
        <taxon>lamiids</taxon>
        <taxon>Gentianales</taxon>
        <taxon>Rubiaceae</taxon>
        <taxon>Cinchonoideae</taxon>
        <taxon>Cinchoneae</taxon>
        <taxon>Cinchona</taxon>
    </lineage>
</organism>
<dbReference type="EMBL" id="JBJUIK010000001">
    <property type="protein sequence ID" value="KAL3537813.1"/>
    <property type="molecule type" value="Genomic_DNA"/>
</dbReference>
<comment type="caution">
    <text evidence="1">The sequence shown here is derived from an EMBL/GenBank/DDBJ whole genome shotgun (WGS) entry which is preliminary data.</text>
</comment>
<evidence type="ECO:0000313" key="1">
    <source>
        <dbReference type="EMBL" id="KAL3537813.1"/>
    </source>
</evidence>
<dbReference type="AlphaFoldDB" id="A0ABD3B3G3"/>
<reference evidence="1 2" key="1">
    <citation type="submission" date="2024-11" db="EMBL/GenBank/DDBJ databases">
        <title>A near-complete genome assembly of Cinchona calisaya.</title>
        <authorList>
            <person name="Lian D.C."/>
            <person name="Zhao X.W."/>
            <person name="Wei L."/>
        </authorList>
    </citation>
    <scope>NUCLEOTIDE SEQUENCE [LARGE SCALE GENOMIC DNA]</scope>
    <source>
        <tissue evidence="1">Nenye</tissue>
    </source>
</reference>
<protein>
    <submittedName>
        <fullName evidence="1">Uncharacterized protein</fullName>
    </submittedName>
</protein>
<accession>A0ABD3B3G3</accession>
<proteinExistence type="predicted"/>